<dbReference type="NCBIfam" id="NF047843">
    <property type="entry name" value="MST_Rv0443"/>
    <property type="match status" value="1"/>
</dbReference>
<proteinExistence type="predicted"/>
<protein>
    <recommendedName>
        <fullName evidence="2">DinB-like domain-containing protein</fullName>
    </recommendedName>
</protein>
<dbReference type="Pfam" id="PF04978">
    <property type="entry name" value="MST"/>
    <property type="match status" value="1"/>
</dbReference>
<organism evidence="1">
    <name type="scientific">uncultured Nocardioidaceae bacterium</name>
    <dbReference type="NCBI Taxonomy" id="253824"/>
    <lineage>
        <taxon>Bacteria</taxon>
        <taxon>Bacillati</taxon>
        <taxon>Actinomycetota</taxon>
        <taxon>Actinomycetes</taxon>
        <taxon>Propionibacteriales</taxon>
        <taxon>Nocardioidaceae</taxon>
        <taxon>environmental samples</taxon>
    </lineage>
</organism>
<dbReference type="InterPro" id="IPR007061">
    <property type="entry name" value="MST-like"/>
</dbReference>
<dbReference type="Gene3D" id="1.20.120.450">
    <property type="entry name" value="dinb family like domain"/>
    <property type="match status" value="1"/>
</dbReference>
<evidence type="ECO:0008006" key="2">
    <source>
        <dbReference type="Google" id="ProtNLM"/>
    </source>
</evidence>
<dbReference type="EMBL" id="CADCUK010000007">
    <property type="protein sequence ID" value="CAA9360101.1"/>
    <property type="molecule type" value="Genomic_DNA"/>
</dbReference>
<dbReference type="AlphaFoldDB" id="A0A6J4MK25"/>
<name>A0A6J4MK25_9ACTN</name>
<evidence type="ECO:0000313" key="1">
    <source>
        <dbReference type="EMBL" id="CAA9360101.1"/>
    </source>
</evidence>
<gene>
    <name evidence="1" type="ORF">AVDCRST_MAG47-106</name>
</gene>
<dbReference type="SUPFAM" id="SSF109854">
    <property type="entry name" value="DinB/YfiT-like putative metalloenzymes"/>
    <property type="match status" value="1"/>
</dbReference>
<reference evidence="1" key="1">
    <citation type="submission" date="2020-02" db="EMBL/GenBank/DDBJ databases">
        <authorList>
            <person name="Meier V. D."/>
        </authorList>
    </citation>
    <scope>NUCLEOTIDE SEQUENCE</scope>
    <source>
        <strain evidence="1">AVDCRST_MAG47</strain>
    </source>
</reference>
<accession>A0A6J4MK25</accession>
<dbReference type="InterPro" id="IPR034660">
    <property type="entry name" value="DinB/YfiT-like"/>
</dbReference>
<sequence>MATAAIPAAITATDVLRDAFGRVHEAIPSVVIDLTPDELLWRPDPDANHVAWLVWHLARVQDDHLAGLAGVEQVWTSGGWAERFGLPYDTDALGYGQSAEEVGAFRLEDPALLTGYHAATHELTESVLDGFDARDEASLAEVVDRRWDPPVTAAVRLVSVVNDTTQHLGQAAYLRGLLERRRS</sequence>